<feature type="compositionally biased region" description="Low complexity" evidence="19">
    <location>
        <begin position="15"/>
        <end position="29"/>
    </location>
</feature>
<feature type="region of interest" description="Disordered" evidence="19">
    <location>
        <begin position="1"/>
        <end position="29"/>
    </location>
</feature>
<dbReference type="AlphaFoldDB" id="A0A7I8WAV2"/>
<evidence type="ECO:0000313" key="22">
    <source>
        <dbReference type="Proteomes" id="UP000549394"/>
    </source>
</evidence>
<reference evidence="21 22" key="1">
    <citation type="submission" date="2020-08" db="EMBL/GenBank/DDBJ databases">
        <authorList>
            <person name="Hejnol A."/>
        </authorList>
    </citation>
    <scope>NUCLEOTIDE SEQUENCE [LARGE SCALE GENOMIC DNA]</scope>
</reference>
<feature type="compositionally biased region" description="Polar residues" evidence="19">
    <location>
        <begin position="1"/>
        <end position="14"/>
    </location>
</feature>
<dbReference type="InterPro" id="IPR036600">
    <property type="entry name" value="PAH_sf"/>
</dbReference>
<feature type="compositionally biased region" description="Polar residues" evidence="19">
    <location>
        <begin position="153"/>
        <end position="163"/>
    </location>
</feature>
<dbReference type="FunFam" id="1.20.1160.11:FF:000002">
    <property type="entry name" value="Paired amphipathic helix protein SIN3"/>
    <property type="match status" value="1"/>
</dbReference>
<dbReference type="Gene3D" id="1.20.1160.11">
    <property type="entry name" value="Paired amphipathic helix"/>
    <property type="match status" value="3"/>
</dbReference>
<feature type="region of interest" description="Disordered" evidence="19">
    <location>
        <begin position="291"/>
        <end position="346"/>
    </location>
</feature>
<keyword evidence="11" id="KW-0804">Transcription</keyword>
<organism evidence="21 22">
    <name type="scientific">Dimorphilus gyrociliatus</name>
    <dbReference type="NCBI Taxonomy" id="2664684"/>
    <lineage>
        <taxon>Eukaryota</taxon>
        <taxon>Metazoa</taxon>
        <taxon>Spiralia</taxon>
        <taxon>Lophotrochozoa</taxon>
        <taxon>Annelida</taxon>
        <taxon>Polychaeta</taxon>
        <taxon>Polychaeta incertae sedis</taxon>
        <taxon>Dinophilidae</taxon>
        <taxon>Dimorphilus</taxon>
    </lineage>
</organism>
<keyword evidence="9" id="KW-0175">Coiled coil</keyword>
<sequence length="1136" mass="130192">MDSTMQNPIQPAQDPTTTTPPVSTPASQQQQQFQRLKVEDALTYLDQVKLQFGNQPQVYNDFLDIMKEFKSQSIDTPGVINRVSTLFRGHPDLIVGFNTFLPPGYKIEADNHTISVHQPGQQVVSMPHGQGGLPTSTPQTNISHRPNPPVQAAVNTQSVPTGITSSSTPPSSSQSSQQPVEFNHAINYVNKIKNRFHGQPEVYKSFLEILHTYQKEQKCVKDASQVSSTGGNTKPLTEGEVYSQVAALFQNQEDLLTEFGQFLPDANGAAGQYGTLSSLQGVSSDALGGLRNEHNITSRKPIATTYSTTKPKPSQPVRRPLAQLTQPAPKKAKYSSSVSGSSVSLSEAGKHGTLSEFAFFDRIRKAIKSPENYDAFLRCLVLFNQEVVTRSELVQLVQQFFDKHPDLFKWFKNFLGFKDDGRTSLVTGVSVSPSDGIPRINSDLAMEIDFNTCKKHGASYRALPASVQLPKCSGRNSLCHEVLNNTYVSFPTWSEDSTFVTSRKSQYEENIYRCEDERFELDMIIDLNNDALKVFEFVQRKIMRMSPEECSKFHLDDSLGGSSEVLYRKVVERIYGDKAGDIIEGLKKNPILSVPIVIRRLKQKQEEWREMQKCFQKTWRETNEKFYLKSLDHQCGNFKATDLKNIRSKTLLHQIENQFDNRQEYIAKREKQELTAEEEEKAKDGPHIILTYSSMQTVQDANALLIYHAKRQTGITNKEKKKIKCLLLKTFAHIMYEKEGSLSDDEEEKDQCEDDEDDKEEDISVPIRPNEDHYTLMVVNNYWYVLFRLHNLLAERMYKMRKIAKQMEEYEKMHSSDRKESAAVALRLKAPKSTDPGKFYENLIDLVHQLLDGNIESSTYEDELREMFHTQAYWAFTLDKMVQNGVKQLTHVVNDDKSLSMTKLWKEQCKLGVGMGKCCSRNERTEGEAAYIKKAEQILSEENVFKVIYESSSSEPKLSIELLDTDSDSSSNAPSTEQERDRWASYVEKYVSDTELQKSIAERFKDYPVFLRRNINSYRKAALEEQNQELDEVEMFDNTECKFNIKSKKIRFVSQSGLSYYKQKCLARAKDLHRHVSQAKWKKLTTVLQRFSKKHVMEEETKATLKWFENGSQVVEFNNDNEEPYHFYRKYKSADK</sequence>
<evidence type="ECO:0000313" key="21">
    <source>
        <dbReference type="EMBL" id="CAD5125269.1"/>
    </source>
</evidence>
<keyword evidence="22" id="KW-1185">Reference proteome</keyword>
<accession>A0A7I8WAV2</accession>
<evidence type="ECO:0000259" key="20">
    <source>
        <dbReference type="SMART" id="SM00761"/>
    </source>
</evidence>
<evidence type="ECO:0000256" key="15">
    <source>
        <dbReference type="ARBA" id="ARBA00068512"/>
    </source>
</evidence>
<evidence type="ECO:0000256" key="19">
    <source>
        <dbReference type="SAM" id="MobiDB-lite"/>
    </source>
</evidence>
<proteinExistence type="predicted"/>
<dbReference type="GO" id="GO:0070822">
    <property type="term" value="C:Sin3-type complex"/>
    <property type="evidence" value="ECO:0007669"/>
    <property type="project" value="TreeGrafter"/>
</dbReference>
<feature type="region of interest" description="Disordered" evidence="19">
    <location>
        <begin position="739"/>
        <end position="762"/>
    </location>
</feature>
<keyword evidence="7" id="KW-0007">Acetylation</keyword>
<dbReference type="InterPro" id="IPR039774">
    <property type="entry name" value="Sin3-like"/>
</dbReference>
<evidence type="ECO:0000256" key="11">
    <source>
        <dbReference type="ARBA" id="ARBA00023163"/>
    </source>
</evidence>
<keyword evidence="8" id="KW-0805">Transcription regulation</keyword>
<evidence type="ECO:0000256" key="2">
    <source>
        <dbReference type="ARBA" id="ARBA00022491"/>
    </source>
</evidence>
<evidence type="ECO:0000256" key="14">
    <source>
        <dbReference type="ARBA" id="ARBA00061761"/>
    </source>
</evidence>
<feature type="compositionally biased region" description="Polar residues" evidence="19">
    <location>
        <begin position="133"/>
        <end position="144"/>
    </location>
</feature>
<comment type="subcellular location">
    <subcellularLocation>
        <location evidence="1">Nucleus</location>
        <location evidence="1">Nucleolus</location>
    </subcellularLocation>
</comment>
<dbReference type="PROSITE" id="PS51477">
    <property type="entry name" value="PAH"/>
    <property type="match status" value="3"/>
</dbReference>
<evidence type="ECO:0000256" key="12">
    <source>
        <dbReference type="ARBA" id="ARBA00023242"/>
    </source>
</evidence>
<keyword evidence="4" id="KW-0597">Phosphoprotein</keyword>
<evidence type="ECO:0000256" key="9">
    <source>
        <dbReference type="ARBA" id="ARBA00023054"/>
    </source>
</evidence>
<dbReference type="PANTHER" id="PTHR12346">
    <property type="entry name" value="SIN3B-RELATED"/>
    <property type="match status" value="1"/>
</dbReference>
<dbReference type="Pfam" id="PF02671">
    <property type="entry name" value="PAH"/>
    <property type="match status" value="3"/>
</dbReference>
<evidence type="ECO:0000256" key="16">
    <source>
        <dbReference type="ARBA" id="ARBA00075105"/>
    </source>
</evidence>
<evidence type="ECO:0000256" key="4">
    <source>
        <dbReference type="ARBA" id="ARBA00022553"/>
    </source>
</evidence>
<dbReference type="PANTHER" id="PTHR12346:SF0">
    <property type="entry name" value="SIN3A, ISOFORM G"/>
    <property type="match status" value="1"/>
</dbReference>
<dbReference type="Proteomes" id="UP000549394">
    <property type="component" value="Unassembled WGS sequence"/>
</dbReference>
<keyword evidence="6" id="KW-0832">Ubl conjugation</keyword>
<dbReference type="GO" id="GO:0003714">
    <property type="term" value="F:transcription corepressor activity"/>
    <property type="evidence" value="ECO:0007669"/>
    <property type="project" value="InterPro"/>
</dbReference>
<comment type="subunit">
    <text evidence="14">Interacts with ARID4B, BRMS1L, HCFC1, HDAC1, HDAC2, MXI1, SAP30L, SAP130, SFPQ and TOPORS. Interacts with OGT (via TPRs 1-6); the interaction mediates transcriptional repression in parallel with histone deacetylase. Interacts with BAZ2A, MXD1, MXD3, MXD4, MBD2, DACH1, NCOR1, NR4A2, REST, RLIM, SAP30, SETDB1, SMYD2, and SUDS3. Interacts with PHF12 in a complex composed of HDAC1, PHF12 and SAP30. Interacts with TET1; the interaction recruits SIN3A to gene promoters. The large PER complex involved in the histone deacetylation is composed of at least HDAC1, PER2, SFPQ and SIN3A. Interacts with KLF11. Interacts with PPHLN1. Found in a complex with YY1, GON4L and HDAC1. Interacts (via PAH2) with FOXK1. Interacts with FOXK2. Found in a complex composed of at least SINHCAF, SIN3A, HDAC1, SAP30, RBBP4, OGT and TET1. Interacts with SINHCAF. Interacts with SPHK2.</text>
</comment>
<dbReference type="InterPro" id="IPR013194">
    <property type="entry name" value="HDAC_interact_dom"/>
</dbReference>
<dbReference type="InterPro" id="IPR031693">
    <property type="entry name" value="Sin3_C"/>
</dbReference>
<dbReference type="GO" id="GO:0048511">
    <property type="term" value="P:rhythmic process"/>
    <property type="evidence" value="ECO:0007669"/>
    <property type="project" value="UniProtKB-KW"/>
</dbReference>
<dbReference type="SMART" id="SM00761">
    <property type="entry name" value="HDAC_interact"/>
    <property type="match status" value="1"/>
</dbReference>
<keyword evidence="12 18" id="KW-0539">Nucleus</keyword>
<dbReference type="GO" id="GO:0000122">
    <property type="term" value="P:negative regulation of transcription by RNA polymerase II"/>
    <property type="evidence" value="ECO:0007669"/>
    <property type="project" value="TreeGrafter"/>
</dbReference>
<feature type="compositionally biased region" description="Low complexity" evidence="19">
    <location>
        <begin position="335"/>
        <end position="346"/>
    </location>
</feature>
<dbReference type="SUPFAM" id="SSF47762">
    <property type="entry name" value="PAH2 domain"/>
    <property type="match status" value="3"/>
</dbReference>
<evidence type="ECO:0000256" key="17">
    <source>
        <dbReference type="ARBA" id="ARBA00081271"/>
    </source>
</evidence>
<feature type="domain" description="Histone deacetylase interacting" evidence="20">
    <location>
        <begin position="452"/>
        <end position="552"/>
    </location>
</feature>
<comment type="caution">
    <text evidence="21">The sequence shown here is derived from an EMBL/GenBank/DDBJ whole genome shotgun (WGS) entry which is preliminary data.</text>
</comment>
<evidence type="ECO:0000256" key="1">
    <source>
        <dbReference type="ARBA" id="ARBA00004604"/>
    </source>
</evidence>
<keyword evidence="10" id="KW-0090">Biological rhythms</keyword>
<dbReference type="GO" id="GO:0061629">
    <property type="term" value="F:RNA polymerase II-specific DNA-binding transcription factor binding"/>
    <property type="evidence" value="ECO:0007669"/>
    <property type="project" value="UniProtKB-ARBA"/>
</dbReference>
<dbReference type="GO" id="GO:0005730">
    <property type="term" value="C:nucleolus"/>
    <property type="evidence" value="ECO:0007669"/>
    <property type="project" value="UniProtKB-SubCell"/>
</dbReference>
<feature type="compositionally biased region" description="Acidic residues" evidence="19">
    <location>
        <begin position="742"/>
        <end position="762"/>
    </location>
</feature>
<comment type="function">
    <text evidence="13">Acts as a transcriptional repressor. Corepressor for REST. Interacts with MXI1 to repress MYC responsive genes and antagonize MYC oncogenic activities. Also interacts with MXD1-MAX heterodimers to repress transcription by tethering SIN3A to DNA. Acts cooperatively with OGT to repress transcription in parallel with histone deacetylation. Involved in the control of the circadian rhythms. Required for the transcriptional repression of circadian target genes, such as PER1, mediated by the large PER complex through histone deacetylation. Cooperates with FOXK1 to regulate cell cycle progression probably by repressing cell cycle inhibitor genes expression. Required for cortical neuron differentiation and callosal axon elongation.</text>
</comment>
<keyword evidence="5" id="KW-0677">Repeat</keyword>
<dbReference type="Pfam" id="PF16879">
    <property type="entry name" value="Sin3a_C"/>
    <property type="match status" value="1"/>
</dbReference>
<evidence type="ECO:0000256" key="3">
    <source>
        <dbReference type="ARBA" id="ARBA00022499"/>
    </source>
</evidence>
<evidence type="ECO:0000256" key="13">
    <source>
        <dbReference type="ARBA" id="ARBA00056268"/>
    </source>
</evidence>
<evidence type="ECO:0000256" key="10">
    <source>
        <dbReference type="ARBA" id="ARBA00023108"/>
    </source>
</evidence>
<protein>
    <recommendedName>
        <fullName evidence="15">Paired amphipathic helix protein Sin3a</fullName>
    </recommendedName>
    <alternativeName>
        <fullName evidence="16">Histone deacetylase complex subunit Sin3a</fullName>
    </alternativeName>
    <alternativeName>
        <fullName evidence="17">Transcriptional corepressor Sin3a</fullName>
    </alternativeName>
</protein>
<evidence type="ECO:0000256" key="6">
    <source>
        <dbReference type="ARBA" id="ARBA00022843"/>
    </source>
</evidence>
<keyword evidence="2" id="KW-0678">Repressor</keyword>
<feature type="compositionally biased region" description="Low complexity" evidence="19">
    <location>
        <begin position="164"/>
        <end position="179"/>
    </location>
</feature>
<dbReference type="OrthoDB" id="10265969at2759"/>
<name>A0A7I8WAV2_9ANNE</name>
<evidence type="ECO:0000256" key="7">
    <source>
        <dbReference type="ARBA" id="ARBA00022990"/>
    </source>
</evidence>
<keyword evidence="3" id="KW-1017">Isopeptide bond</keyword>
<dbReference type="Pfam" id="PF08295">
    <property type="entry name" value="Sin3_corepress"/>
    <property type="match status" value="1"/>
</dbReference>
<dbReference type="InterPro" id="IPR003822">
    <property type="entry name" value="PAH"/>
</dbReference>
<gene>
    <name evidence="21" type="ORF">DGYR_LOCUS12673</name>
</gene>
<dbReference type="FunFam" id="1.20.1160.11:FF:000004">
    <property type="entry name" value="Paired amphipathic helix protein Sin3a"/>
    <property type="match status" value="1"/>
</dbReference>
<dbReference type="EMBL" id="CAJFCJ010000025">
    <property type="protein sequence ID" value="CAD5125269.1"/>
    <property type="molecule type" value="Genomic_DNA"/>
</dbReference>
<dbReference type="FunFam" id="1.20.1160.11:FF:000001">
    <property type="entry name" value="Paired amphipathic helix protein Sin3"/>
    <property type="match status" value="1"/>
</dbReference>
<evidence type="ECO:0000256" key="18">
    <source>
        <dbReference type="PROSITE-ProRule" id="PRU00810"/>
    </source>
</evidence>
<evidence type="ECO:0000256" key="5">
    <source>
        <dbReference type="ARBA" id="ARBA00022737"/>
    </source>
</evidence>
<evidence type="ECO:0000256" key="8">
    <source>
        <dbReference type="ARBA" id="ARBA00023015"/>
    </source>
</evidence>
<feature type="region of interest" description="Disordered" evidence="19">
    <location>
        <begin position="122"/>
        <end position="179"/>
    </location>
</feature>